<evidence type="ECO:0000313" key="3">
    <source>
        <dbReference type="Proteomes" id="UP000289323"/>
    </source>
</evidence>
<reference evidence="2 3" key="1">
    <citation type="submission" date="2018-04" db="EMBL/GenBank/DDBJ databases">
        <authorList>
            <person name="Huttner S."/>
            <person name="Dainat J."/>
        </authorList>
    </citation>
    <scope>NUCLEOTIDE SEQUENCE [LARGE SCALE GENOMIC DNA]</scope>
</reference>
<evidence type="ECO:0000256" key="1">
    <source>
        <dbReference type="SAM" id="MobiDB-lite"/>
    </source>
</evidence>
<evidence type="ECO:0000313" key="2">
    <source>
        <dbReference type="EMBL" id="SPQ26963.1"/>
    </source>
</evidence>
<sequence>MEQPRVLLISLNLESWFDEMYKPHLDKLRAKARIQRAKTARTALRELSSSSSSSSSSSTEHPPPAAVLITDAALADPAAGEHAAVLDAVLQYVRRGGTAVCLAHFPSFVAPPDMQPFFRRAGLPWEAGAYERTTFALNRAAVGASLADRLPARYSMKALAVANVAPEQAWYCTDEQSVLESLVWGPEPVRRPGQAPVAVGRVGEGRLAYVGDVNVEEGTGEVILALCGLL</sequence>
<proteinExistence type="predicted"/>
<dbReference type="AlphaFoldDB" id="A0A446BWQ2"/>
<dbReference type="EMBL" id="OUUZ01000018">
    <property type="protein sequence ID" value="SPQ26963.1"/>
    <property type="molecule type" value="Genomic_DNA"/>
</dbReference>
<organism evidence="2 3">
    <name type="scientific">Thermothielavioides terrestris</name>
    <dbReference type="NCBI Taxonomy" id="2587410"/>
    <lineage>
        <taxon>Eukaryota</taxon>
        <taxon>Fungi</taxon>
        <taxon>Dikarya</taxon>
        <taxon>Ascomycota</taxon>
        <taxon>Pezizomycotina</taxon>
        <taxon>Sordariomycetes</taxon>
        <taxon>Sordariomycetidae</taxon>
        <taxon>Sordariales</taxon>
        <taxon>Chaetomiaceae</taxon>
        <taxon>Thermothielavioides</taxon>
    </lineage>
</organism>
<name>A0A446BWQ2_9PEZI</name>
<protein>
    <submittedName>
        <fullName evidence="2">Ec13d0af-0fdd-4131-8eec-aabb123d2c42</fullName>
    </submittedName>
</protein>
<dbReference type="Proteomes" id="UP000289323">
    <property type="component" value="Unassembled WGS sequence"/>
</dbReference>
<feature type="compositionally biased region" description="Low complexity" evidence="1">
    <location>
        <begin position="48"/>
        <end position="58"/>
    </location>
</feature>
<feature type="region of interest" description="Disordered" evidence="1">
    <location>
        <begin position="44"/>
        <end position="63"/>
    </location>
</feature>
<gene>
    <name evidence="2" type="ORF">TT172_LOCUS9382</name>
</gene>
<accession>A0A446BWQ2</accession>